<gene>
    <name evidence="1" type="ORF">V5799_026269</name>
</gene>
<name>A0AAQ4DJ19_AMBAM</name>
<keyword evidence="2" id="KW-1185">Reference proteome</keyword>
<sequence>MPRSLNLTCHHPCLAAGLCCCWPCVPPCCFNVWGFLLTMLEALRLFFYWATDPLRALNTNKGTHKCFLVWQKRKCCTVITT</sequence>
<dbReference type="EMBL" id="JARKHS020030086">
    <property type="protein sequence ID" value="KAK8762459.1"/>
    <property type="molecule type" value="Genomic_DNA"/>
</dbReference>
<evidence type="ECO:0000313" key="2">
    <source>
        <dbReference type="Proteomes" id="UP001321473"/>
    </source>
</evidence>
<dbReference type="Proteomes" id="UP001321473">
    <property type="component" value="Unassembled WGS sequence"/>
</dbReference>
<organism evidence="1 2">
    <name type="scientific">Amblyomma americanum</name>
    <name type="common">Lone star tick</name>
    <dbReference type="NCBI Taxonomy" id="6943"/>
    <lineage>
        <taxon>Eukaryota</taxon>
        <taxon>Metazoa</taxon>
        <taxon>Ecdysozoa</taxon>
        <taxon>Arthropoda</taxon>
        <taxon>Chelicerata</taxon>
        <taxon>Arachnida</taxon>
        <taxon>Acari</taxon>
        <taxon>Parasitiformes</taxon>
        <taxon>Ixodida</taxon>
        <taxon>Ixodoidea</taxon>
        <taxon>Ixodidae</taxon>
        <taxon>Amblyomminae</taxon>
        <taxon>Amblyomma</taxon>
    </lineage>
</organism>
<protein>
    <submittedName>
        <fullName evidence="1">Uncharacterized protein</fullName>
    </submittedName>
</protein>
<reference evidence="1 2" key="1">
    <citation type="journal article" date="2023" name="Arcadia Sci">
        <title>De novo assembly of a long-read Amblyomma americanum tick genome.</title>
        <authorList>
            <person name="Chou S."/>
            <person name="Poskanzer K.E."/>
            <person name="Rollins M."/>
            <person name="Thuy-Boun P.S."/>
        </authorList>
    </citation>
    <scope>NUCLEOTIDE SEQUENCE [LARGE SCALE GENOMIC DNA]</scope>
    <source>
        <strain evidence="1">F_SG_1</strain>
        <tissue evidence="1">Salivary glands</tissue>
    </source>
</reference>
<comment type="caution">
    <text evidence="1">The sequence shown here is derived from an EMBL/GenBank/DDBJ whole genome shotgun (WGS) entry which is preliminary data.</text>
</comment>
<evidence type="ECO:0000313" key="1">
    <source>
        <dbReference type="EMBL" id="KAK8762459.1"/>
    </source>
</evidence>
<proteinExistence type="predicted"/>
<accession>A0AAQ4DJ19</accession>
<dbReference type="AlphaFoldDB" id="A0AAQ4DJ19"/>